<name>A0A3D9L343_MARFU</name>
<sequence length="127" mass="14399">MDKPARTFLLFQVIPSTTDYAFGSELEQALRAALTPNDTLLTLDNFSDAVTVAYAKKLLNESTEISVILDIQDTDQPGGAITPLLNYLHKHPVTCFYHTESRFLKPFLTKWKATRFEGHEELIQLIQ</sequence>
<dbReference type="EMBL" id="QREG01000008">
    <property type="protein sequence ID" value="RED99567.1"/>
    <property type="molecule type" value="Genomic_DNA"/>
</dbReference>
<dbReference type="RefSeq" id="WP_115868096.1">
    <property type="nucleotide sequence ID" value="NZ_QREG01000008.1"/>
</dbReference>
<keyword evidence="2" id="KW-1185">Reference proteome</keyword>
<protein>
    <submittedName>
        <fullName evidence="1">Uncharacterized protein</fullName>
    </submittedName>
</protein>
<organism evidence="1 2">
    <name type="scientific">Marinoscillum furvescens DSM 4134</name>
    <dbReference type="NCBI Taxonomy" id="1122208"/>
    <lineage>
        <taxon>Bacteria</taxon>
        <taxon>Pseudomonadati</taxon>
        <taxon>Bacteroidota</taxon>
        <taxon>Cytophagia</taxon>
        <taxon>Cytophagales</taxon>
        <taxon>Reichenbachiellaceae</taxon>
        <taxon>Marinoscillum</taxon>
    </lineage>
</organism>
<accession>A0A3D9L343</accession>
<dbReference type="AlphaFoldDB" id="A0A3D9L343"/>
<proteinExistence type="predicted"/>
<comment type="caution">
    <text evidence="1">The sequence shown here is derived from an EMBL/GenBank/DDBJ whole genome shotgun (WGS) entry which is preliminary data.</text>
</comment>
<gene>
    <name evidence="1" type="ORF">C7460_108189</name>
</gene>
<evidence type="ECO:0000313" key="1">
    <source>
        <dbReference type="EMBL" id="RED99567.1"/>
    </source>
</evidence>
<dbReference type="Proteomes" id="UP000256779">
    <property type="component" value="Unassembled WGS sequence"/>
</dbReference>
<evidence type="ECO:0000313" key="2">
    <source>
        <dbReference type="Proteomes" id="UP000256779"/>
    </source>
</evidence>
<reference evidence="1 2" key="1">
    <citation type="submission" date="2018-07" db="EMBL/GenBank/DDBJ databases">
        <title>Genomic Encyclopedia of Type Strains, Phase IV (KMG-IV): sequencing the most valuable type-strain genomes for metagenomic binning, comparative biology and taxonomic classification.</title>
        <authorList>
            <person name="Goeker M."/>
        </authorList>
    </citation>
    <scope>NUCLEOTIDE SEQUENCE [LARGE SCALE GENOMIC DNA]</scope>
    <source>
        <strain evidence="1 2">DSM 4134</strain>
    </source>
</reference>